<organism evidence="1">
    <name type="scientific">Ignisphaera aggregans</name>
    <dbReference type="NCBI Taxonomy" id="334771"/>
    <lineage>
        <taxon>Archaea</taxon>
        <taxon>Thermoproteota</taxon>
        <taxon>Thermoprotei</taxon>
        <taxon>Desulfurococcales</taxon>
        <taxon>Desulfurococcaceae</taxon>
        <taxon>Ignisphaera</taxon>
    </lineage>
</organism>
<protein>
    <recommendedName>
        <fullName evidence="2">DUF47 family protein</fullName>
    </recommendedName>
</protein>
<dbReference type="AlphaFoldDB" id="A0A7J3I8I8"/>
<reference evidence="1" key="1">
    <citation type="journal article" date="2020" name="mSystems">
        <title>Genome- and Community-Level Interaction Insights into Carbon Utilization and Element Cycling Functions of Hydrothermarchaeota in Hydrothermal Sediment.</title>
        <authorList>
            <person name="Zhou Z."/>
            <person name="Liu Y."/>
            <person name="Xu W."/>
            <person name="Pan J."/>
            <person name="Luo Z.H."/>
            <person name="Li M."/>
        </authorList>
    </citation>
    <scope>NUCLEOTIDE SEQUENCE [LARGE SCALE GENOMIC DNA]</scope>
    <source>
        <strain evidence="1">SpSt-618</strain>
    </source>
</reference>
<gene>
    <name evidence="1" type="ORF">ENT87_05225</name>
</gene>
<dbReference type="EMBL" id="DTAI01000149">
    <property type="protein sequence ID" value="HGN36931.1"/>
    <property type="molecule type" value="Genomic_DNA"/>
</dbReference>
<comment type="caution">
    <text evidence="1">The sequence shown here is derived from an EMBL/GenBank/DDBJ whole genome shotgun (WGS) entry which is preliminary data.</text>
</comment>
<sequence length="223" mass="25588">MSSDVIEPKQLQIQAVLAEENLIEQLDGFFNRISNIISEIDEMFNDIFQNRLEVLRTRIIKTLGMSRDARNSYRNILEYASRVAPALITGSYYLNMLSNSSELLERINKLCKHLSLLQFPHQPNEDVIISVQKTLNMLVSSIDRLRNVLKAYVEFPVKADGLLAELLKIAQNLRTYYDESYLSLGKSNIDTVSIIVIDDIDGIVDSFIKIYEALSCLHVMKRR</sequence>
<proteinExistence type="predicted"/>
<name>A0A7J3I8I8_9CREN</name>
<evidence type="ECO:0008006" key="2">
    <source>
        <dbReference type="Google" id="ProtNLM"/>
    </source>
</evidence>
<accession>A0A7J3I8I8</accession>
<evidence type="ECO:0000313" key="1">
    <source>
        <dbReference type="EMBL" id="HGN36931.1"/>
    </source>
</evidence>